<evidence type="ECO:0000256" key="11">
    <source>
        <dbReference type="ARBA" id="ARBA00023201"/>
    </source>
</evidence>
<evidence type="ECO:0000256" key="6">
    <source>
        <dbReference type="ARBA" id="ARBA00022847"/>
    </source>
</evidence>
<feature type="transmembrane region" description="Helical" evidence="15">
    <location>
        <begin position="77"/>
        <end position="94"/>
    </location>
</feature>
<dbReference type="InterPro" id="IPR038377">
    <property type="entry name" value="Na/Glc_symporter_sf"/>
</dbReference>
<evidence type="ECO:0008006" key="18">
    <source>
        <dbReference type="Google" id="ProtNLM"/>
    </source>
</evidence>
<dbReference type="Proteomes" id="UP000240009">
    <property type="component" value="Unassembled WGS sequence"/>
</dbReference>
<evidence type="ECO:0000256" key="8">
    <source>
        <dbReference type="ARBA" id="ARBA00023053"/>
    </source>
</evidence>
<proteinExistence type="inferred from homology"/>
<keyword evidence="7 15" id="KW-1133">Transmembrane helix</keyword>
<keyword evidence="14" id="KW-0175">Coiled coil</keyword>
<comment type="subcellular location">
    <subcellularLocation>
        <location evidence="1">Cell membrane</location>
        <topology evidence="1">Multi-pass membrane protein</topology>
    </subcellularLocation>
</comment>
<dbReference type="InterPro" id="IPR001734">
    <property type="entry name" value="Na/solute_symporter"/>
</dbReference>
<comment type="caution">
    <text evidence="16">The sequence shown here is derived from an EMBL/GenBank/DDBJ whole genome shotgun (WGS) entry which is preliminary data.</text>
</comment>
<dbReference type="PANTHER" id="PTHR48086:SF3">
    <property type="entry name" value="SODIUM_PROLINE SYMPORTER"/>
    <property type="match status" value="1"/>
</dbReference>
<gene>
    <name evidence="16" type="ORF">C5Y96_20300</name>
</gene>
<feature type="transmembrane region" description="Helical" evidence="15">
    <location>
        <begin position="251"/>
        <end position="273"/>
    </location>
</feature>
<dbReference type="AlphaFoldDB" id="A0A2S8F2L0"/>
<keyword evidence="9" id="KW-0406">Ion transport</keyword>
<dbReference type="GO" id="GO:0015293">
    <property type="term" value="F:symporter activity"/>
    <property type="evidence" value="ECO:0007669"/>
    <property type="project" value="UniProtKB-KW"/>
</dbReference>
<feature type="transmembrane region" description="Helical" evidence="15">
    <location>
        <begin position="440"/>
        <end position="460"/>
    </location>
</feature>
<evidence type="ECO:0000256" key="3">
    <source>
        <dbReference type="ARBA" id="ARBA00022448"/>
    </source>
</evidence>
<keyword evidence="4" id="KW-1003">Cell membrane</keyword>
<dbReference type="EMBL" id="PUIA01000068">
    <property type="protein sequence ID" value="PQO26380.1"/>
    <property type="molecule type" value="Genomic_DNA"/>
</dbReference>
<dbReference type="GO" id="GO:0006814">
    <property type="term" value="P:sodium ion transport"/>
    <property type="evidence" value="ECO:0007669"/>
    <property type="project" value="UniProtKB-KW"/>
</dbReference>
<accession>A0A2S8F2L0</accession>
<dbReference type="GO" id="GO:0005886">
    <property type="term" value="C:plasma membrane"/>
    <property type="evidence" value="ECO:0007669"/>
    <property type="project" value="UniProtKB-SubCell"/>
</dbReference>
<protein>
    <recommendedName>
        <fullName evidence="18">Sodium:solute symporter family protein</fullName>
    </recommendedName>
</protein>
<evidence type="ECO:0000256" key="12">
    <source>
        <dbReference type="ARBA" id="ARBA00033708"/>
    </source>
</evidence>
<keyword evidence="5 15" id="KW-0812">Transmembrane</keyword>
<feature type="coiled-coil region" evidence="14">
    <location>
        <begin position="492"/>
        <end position="519"/>
    </location>
</feature>
<dbReference type="Gene3D" id="1.20.1730.10">
    <property type="entry name" value="Sodium/glucose cotransporter"/>
    <property type="match status" value="1"/>
</dbReference>
<evidence type="ECO:0000256" key="4">
    <source>
        <dbReference type="ARBA" id="ARBA00022475"/>
    </source>
</evidence>
<feature type="transmembrane region" description="Helical" evidence="15">
    <location>
        <begin position="718"/>
        <end position="739"/>
    </location>
</feature>
<dbReference type="Pfam" id="PF00474">
    <property type="entry name" value="SSF"/>
    <property type="match status" value="1"/>
</dbReference>
<dbReference type="RefSeq" id="WP_105357155.1">
    <property type="nucleotide sequence ID" value="NZ_PUIA01000068.1"/>
</dbReference>
<feature type="transmembrane region" description="Helical" evidence="15">
    <location>
        <begin position="388"/>
        <end position="407"/>
    </location>
</feature>
<dbReference type="PANTHER" id="PTHR48086">
    <property type="entry name" value="SODIUM/PROLINE SYMPORTER-RELATED"/>
    <property type="match status" value="1"/>
</dbReference>
<feature type="transmembrane region" description="Helical" evidence="15">
    <location>
        <begin position="414"/>
        <end position="434"/>
    </location>
</feature>
<evidence type="ECO:0000313" key="17">
    <source>
        <dbReference type="Proteomes" id="UP000240009"/>
    </source>
</evidence>
<organism evidence="16 17">
    <name type="scientific">Blastopirellula marina</name>
    <dbReference type="NCBI Taxonomy" id="124"/>
    <lineage>
        <taxon>Bacteria</taxon>
        <taxon>Pseudomonadati</taxon>
        <taxon>Planctomycetota</taxon>
        <taxon>Planctomycetia</taxon>
        <taxon>Pirellulales</taxon>
        <taxon>Pirellulaceae</taxon>
        <taxon>Blastopirellula</taxon>
    </lineage>
</organism>
<feature type="transmembrane region" description="Helical" evidence="15">
    <location>
        <begin position="6"/>
        <end position="27"/>
    </location>
</feature>
<evidence type="ECO:0000256" key="1">
    <source>
        <dbReference type="ARBA" id="ARBA00004651"/>
    </source>
</evidence>
<feature type="transmembrane region" description="Helical" evidence="15">
    <location>
        <begin position="190"/>
        <end position="211"/>
    </location>
</feature>
<dbReference type="CDD" id="cd10322">
    <property type="entry name" value="SLC5sbd"/>
    <property type="match status" value="1"/>
</dbReference>
<comment type="similarity">
    <text evidence="2 13">Belongs to the sodium:solute symporter (SSF) (TC 2.A.21) family.</text>
</comment>
<keyword evidence="6" id="KW-0769">Symport</keyword>
<evidence type="ECO:0000313" key="16">
    <source>
        <dbReference type="EMBL" id="PQO26380.1"/>
    </source>
</evidence>
<keyword evidence="10 15" id="KW-0472">Membrane</keyword>
<evidence type="ECO:0000256" key="7">
    <source>
        <dbReference type="ARBA" id="ARBA00022989"/>
    </source>
</evidence>
<name>A0A2S8F2L0_9BACT</name>
<feature type="transmembrane region" description="Helical" evidence="15">
    <location>
        <begin position="115"/>
        <end position="138"/>
    </location>
</feature>
<feature type="transmembrane region" description="Helical" evidence="15">
    <location>
        <begin position="637"/>
        <end position="656"/>
    </location>
</feature>
<evidence type="ECO:0000256" key="9">
    <source>
        <dbReference type="ARBA" id="ARBA00023065"/>
    </source>
</evidence>
<evidence type="ECO:0000256" key="10">
    <source>
        <dbReference type="ARBA" id="ARBA00023136"/>
    </source>
</evidence>
<evidence type="ECO:0000256" key="5">
    <source>
        <dbReference type="ARBA" id="ARBA00022692"/>
    </source>
</evidence>
<keyword evidence="11" id="KW-0739">Sodium transport</keyword>
<evidence type="ECO:0000256" key="14">
    <source>
        <dbReference type="SAM" id="Coils"/>
    </source>
</evidence>
<keyword evidence="8" id="KW-0915">Sodium</keyword>
<reference evidence="16 17" key="1">
    <citation type="submission" date="2018-02" db="EMBL/GenBank/DDBJ databases">
        <title>Comparative genomes isolates from brazilian mangrove.</title>
        <authorList>
            <person name="Araujo J.E."/>
            <person name="Taketani R.G."/>
            <person name="Silva M.C.P."/>
            <person name="Loureco M.V."/>
            <person name="Andreote F.D."/>
        </authorList>
    </citation>
    <scope>NUCLEOTIDE SEQUENCE [LARGE SCALE GENOMIC DNA]</scope>
    <source>
        <strain evidence="16 17">HEX-2 MGV</strain>
    </source>
</reference>
<dbReference type="PROSITE" id="PS50283">
    <property type="entry name" value="NA_SOLUT_SYMP_3"/>
    <property type="match status" value="1"/>
</dbReference>
<comment type="catalytic activity">
    <reaction evidence="12">
        <text>L-proline(in) + Na(+)(in) = L-proline(out) + Na(+)(out)</text>
        <dbReference type="Rhea" id="RHEA:28967"/>
        <dbReference type="ChEBI" id="CHEBI:29101"/>
        <dbReference type="ChEBI" id="CHEBI:60039"/>
    </reaction>
</comment>
<sequence>MTWPDYVVLLGYFVVMIVIGIISSKSIKGQEDYFMGGRGFGKILQTFAAFGAGTGSSDPVNTGRTTFTSGLSGMWSVMYWLFVTPFYWITSVWYRRMRHLTLGDWFVERYESKALGAAYCAFGLLFFMVYGSMLFSAIGKVAAPLANINAIAIGETAIPIEYFLVPIIGVVVLAYGILGGLRAAYYTDLIQGICIILLSIMLIPFGLNALVEQYGDPSSDSMLAGFRILHEQLPKEHFELVGSSSMSEFPWYRVVAIVLINLMGIVVQPHFIATGGGSAKSEWDARVGLVVGNFLKRFCTVGWMLTALIALALFAGHPELAGDPDKTWGIASRELLSPGLTGLMVACLLAALMSSVDAYMIVGSGLVVRNVYAAYINENATENECVRAGRITGSVIVAGAVLISLLMMDVFEQLQLTWVLAVLFAAPFWIGMYWRRATTSAAWITVAYCAIVFFIAPNVLPFVPGVRTAAHYTITNDFVETTTTRAAAPSDIARRNLDIELWRDQLEQAQQQLATAKEDGDASRIARLEQQVTLLETTGPKLLSVGDQLTEVTRTGGQPIFWSGDVSPIDEKGNPIEGIQLIVVKEQQLDENSTQKVMRYPEDITLRASGNFKLDLLLFQLVGVELRSKSNAAIDTLGLLPKMAAPMLVMILFSLFTRRNSKEALDRYYAKMNTPVDPDPQRDHSNLQAAMEDPESIERHKIFPGSELEFYWPSKLDVVGFIICVAVCCGIIAIAAWVAGIGG</sequence>
<feature type="transmembrane region" description="Helical" evidence="15">
    <location>
        <begin position="158"/>
        <end position="178"/>
    </location>
</feature>
<dbReference type="OrthoDB" id="223206at2"/>
<dbReference type="InterPro" id="IPR050277">
    <property type="entry name" value="Sodium:Solute_Symporter"/>
</dbReference>
<evidence type="ECO:0000256" key="13">
    <source>
        <dbReference type="RuleBase" id="RU362091"/>
    </source>
</evidence>
<evidence type="ECO:0000256" key="2">
    <source>
        <dbReference type="ARBA" id="ARBA00006434"/>
    </source>
</evidence>
<feature type="transmembrane region" description="Helical" evidence="15">
    <location>
        <begin position="294"/>
        <end position="315"/>
    </location>
</feature>
<evidence type="ECO:0000256" key="15">
    <source>
        <dbReference type="SAM" id="Phobius"/>
    </source>
</evidence>
<keyword evidence="3" id="KW-0813">Transport</keyword>